<evidence type="ECO:0000313" key="9">
    <source>
        <dbReference type="Proteomes" id="UP000253141"/>
    </source>
</evidence>
<dbReference type="OrthoDB" id="9763552at2"/>
<comment type="caution">
    <text evidence="8">The sequence shown here is derived from an EMBL/GenBank/DDBJ whole genome shotgun (WGS) entry which is preliminary data.</text>
</comment>
<dbReference type="Proteomes" id="UP000253141">
    <property type="component" value="Unassembled WGS sequence"/>
</dbReference>
<dbReference type="InterPro" id="IPR017850">
    <property type="entry name" value="Alkaline_phosphatase_core_sf"/>
</dbReference>
<evidence type="ECO:0000256" key="6">
    <source>
        <dbReference type="ARBA" id="ARBA00022837"/>
    </source>
</evidence>
<evidence type="ECO:0000256" key="1">
    <source>
        <dbReference type="ARBA" id="ARBA00001913"/>
    </source>
</evidence>
<dbReference type="Pfam" id="PF00884">
    <property type="entry name" value="Sulfatase"/>
    <property type="match status" value="1"/>
</dbReference>
<dbReference type="InterPro" id="IPR035874">
    <property type="entry name" value="IDS"/>
</dbReference>
<dbReference type="EMBL" id="QPIW01000001">
    <property type="protein sequence ID" value="RDB07968.1"/>
    <property type="molecule type" value="Genomic_DNA"/>
</dbReference>
<keyword evidence="5" id="KW-0378">Hydrolase</keyword>
<keyword evidence="9" id="KW-1185">Reference proteome</keyword>
<dbReference type="Gene3D" id="3.40.720.10">
    <property type="entry name" value="Alkaline Phosphatase, subunit A"/>
    <property type="match status" value="1"/>
</dbReference>
<sequence>MLKTGLLLSSTLTALLLLLSSVSFRKSQPPNILFICVDDLRPDLGCYGNNHIKSPNIDKLADEGYLFDNHYVTVPTCGASRHSLLTGQLPKTTQHLGNDASAVFLSGKPETEIPETFIHLLKRNNYYTVGMGKISHHPDGHVYGYLDTPKEAPLELPHSWNEMLLDVGKWGTGHNAFFGYADGTNRNALKGKVKPYESAVVEDEGYPDGLTAKLAIQKISELKNNDKPFFLAVGFFKPHLPFNAPKKYWDMYDTNKIPLSPSPNIPENVNKASLHPSGEFNSYQLGDEKVSLDRPVSDQYARKLRHGYFACVSYVDAQIGKVLQELEKQGLADNTIVVLWGDHGWHLGDQRVWGKHTCFETALRSVLIIKHPKMKQGVKVNDIVSTVDIYPTLMDFCGIISPKDISGHSLKERLMKKQPVNGKNVAYSYYNKGITVRTQRYRLTQYFRDAQPTIELYDHINDPNETKNIASSNPLIVNKLKPLLEKGNTGLYQR</sequence>
<dbReference type="PANTHER" id="PTHR45953:SF1">
    <property type="entry name" value="IDURONATE 2-SULFATASE"/>
    <property type="match status" value="1"/>
</dbReference>
<comment type="cofactor">
    <cofactor evidence="1">
        <name>Ca(2+)</name>
        <dbReference type="ChEBI" id="CHEBI:29108"/>
    </cofactor>
</comment>
<comment type="similarity">
    <text evidence="2">Belongs to the sulfatase family.</text>
</comment>
<dbReference type="InterPro" id="IPR000917">
    <property type="entry name" value="Sulfatase_N"/>
</dbReference>
<dbReference type="GO" id="GO:0046872">
    <property type="term" value="F:metal ion binding"/>
    <property type="evidence" value="ECO:0007669"/>
    <property type="project" value="UniProtKB-KW"/>
</dbReference>
<dbReference type="CDD" id="cd16030">
    <property type="entry name" value="iduronate-2-sulfatase"/>
    <property type="match status" value="1"/>
</dbReference>
<organism evidence="8 9">
    <name type="scientific">Runella aurantiaca</name>
    <dbReference type="NCBI Taxonomy" id="2282308"/>
    <lineage>
        <taxon>Bacteria</taxon>
        <taxon>Pseudomonadati</taxon>
        <taxon>Bacteroidota</taxon>
        <taxon>Cytophagia</taxon>
        <taxon>Cytophagales</taxon>
        <taxon>Spirosomataceae</taxon>
        <taxon>Runella</taxon>
    </lineage>
</organism>
<dbReference type="GO" id="GO:0005737">
    <property type="term" value="C:cytoplasm"/>
    <property type="evidence" value="ECO:0007669"/>
    <property type="project" value="TreeGrafter"/>
</dbReference>
<protein>
    <submittedName>
        <fullName evidence="8">DUF4976 domain-containing protein</fullName>
    </submittedName>
</protein>
<evidence type="ECO:0000313" key="8">
    <source>
        <dbReference type="EMBL" id="RDB07968.1"/>
    </source>
</evidence>
<dbReference type="RefSeq" id="WP_114459500.1">
    <property type="nucleotide sequence ID" value="NZ_QPIW01000001.1"/>
</dbReference>
<dbReference type="SUPFAM" id="SSF53649">
    <property type="entry name" value="Alkaline phosphatase-like"/>
    <property type="match status" value="1"/>
</dbReference>
<name>A0A369IE80_9BACT</name>
<evidence type="ECO:0000259" key="7">
    <source>
        <dbReference type="Pfam" id="PF00884"/>
    </source>
</evidence>
<keyword evidence="6" id="KW-0106">Calcium</keyword>
<accession>A0A369IE80</accession>
<gene>
    <name evidence="8" type="ORF">DVG78_02665</name>
</gene>
<dbReference type="AlphaFoldDB" id="A0A369IE80"/>
<reference evidence="8 9" key="1">
    <citation type="submission" date="2018-07" db="EMBL/GenBank/DDBJ databases">
        <title>Genome analysis of Runella aurantiaca.</title>
        <authorList>
            <person name="Yang X."/>
        </authorList>
    </citation>
    <scope>NUCLEOTIDE SEQUENCE [LARGE SCALE GENOMIC DNA]</scope>
    <source>
        <strain evidence="8 9">YX9</strain>
    </source>
</reference>
<dbReference type="GO" id="GO:0004423">
    <property type="term" value="F:iduronate-2-sulfatase activity"/>
    <property type="evidence" value="ECO:0007669"/>
    <property type="project" value="InterPro"/>
</dbReference>
<evidence type="ECO:0000256" key="2">
    <source>
        <dbReference type="ARBA" id="ARBA00008779"/>
    </source>
</evidence>
<keyword evidence="3" id="KW-0479">Metal-binding</keyword>
<evidence type="ECO:0000256" key="3">
    <source>
        <dbReference type="ARBA" id="ARBA00022723"/>
    </source>
</evidence>
<feature type="domain" description="Sulfatase N-terminal" evidence="7">
    <location>
        <begin position="30"/>
        <end position="399"/>
    </location>
</feature>
<proteinExistence type="inferred from homology"/>
<evidence type="ECO:0000256" key="5">
    <source>
        <dbReference type="ARBA" id="ARBA00022801"/>
    </source>
</evidence>
<evidence type="ECO:0000256" key="4">
    <source>
        <dbReference type="ARBA" id="ARBA00022729"/>
    </source>
</evidence>
<keyword evidence="4" id="KW-0732">Signal</keyword>
<dbReference type="PANTHER" id="PTHR45953">
    <property type="entry name" value="IDURONATE 2-SULFATASE"/>
    <property type="match status" value="1"/>
</dbReference>